<dbReference type="PANTHER" id="PTHR37292:SF2">
    <property type="entry name" value="DUF262 DOMAIN-CONTAINING PROTEIN"/>
    <property type="match status" value="1"/>
</dbReference>
<dbReference type="OrthoDB" id="9798761at2"/>
<feature type="domain" description="GmrSD restriction endonucleases N-terminal" evidence="1">
    <location>
        <begin position="20"/>
        <end position="217"/>
    </location>
</feature>
<dbReference type="KEGG" id="mbat:BN1208_0509"/>
<dbReference type="Pfam" id="PF03235">
    <property type="entry name" value="GmrSD_N"/>
    <property type="match status" value="1"/>
</dbReference>
<name>A0A0D6EV88_9PROT</name>
<sequence>MATQRYSVTPHPIQTLLTWVQSNEIAIPEIQRPFVWDATKVRNLLDSLYQGYPVGYLIAWRNPTIKLKDGTSSAGKRILIDGQQRVTALMASLLGIEVLNDDYENVQIRIAFNPQEEVFEVSNPAIRKNVIWIPDVSAVFNPQTKIFDLVKNYCEANPGSNQETIFSVIEKLKGIIHNHVGIIELAEDLDIETVTEIFIRVNSAGAQLSQADFAMSKIAVNEVYGGNLLRKAIDYFCHLAVSPEFINKIKKNDTKFVESEFYDKIKWIADVNDDIYDPTYTDMLRVAFTSEFGRGKLQDLVALLSGRNFETKQYEDVIAEESFKKLKDGILAFANKTHFDRITMILRSAGFILSHLIVGRNAVNFAYVMYLRGRAEQLPAADLEKIVRRWFVMSILTGRYSGSSESQFDFDIRQITSRGVMDYCHSVIANELPETFWTGMLPQFMDTSSINSPYFNCYQAAQINLGDKGFLSRDIKVMDLLLNRADIHHVYPKKFLKDQGLSKSVYNQIGNYVIAQSEINISIGAKNPNVYFKEIIAQCENGNGKYGGITNKEELLSNFKMNCIPLSMLNEITPTFDEFLCERRELMSLKIKEWFEKL</sequence>
<protein>
    <recommendedName>
        <fullName evidence="1">GmrSD restriction endonucleases N-terminal domain-containing protein</fullName>
    </recommendedName>
</protein>
<organism evidence="2 3">
    <name type="scientific">Candidatus Methylopumilus planktonicus</name>
    <dbReference type="NCBI Taxonomy" id="1581557"/>
    <lineage>
        <taxon>Bacteria</taxon>
        <taxon>Pseudomonadati</taxon>
        <taxon>Pseudomonadota</taxon>
        <taxon>Betaproteobacteria</taxon>
        <taxon>Nitrosomonadales</taxon>
        <taxon>Methylophilaceae</taxon>
        <taxon>Candidatus Methylopumilus</taxon>
    </lineage>
</organism>
<dbReference type="RefSeq" id="WP_046487612.1">
    <property type="nucleotide sequence ID" value="NZ_LN827929.1"/>
</dbReference>
<dbReference type="EMBL" id="LN827929">
    <property type="protein sequence ID" value="CEZ19401.1"/>
    <property type="molecule type" value="Genomic_DNA"/>
</dbReference>
<keyword evidence="3" id="KW-1185">Reference proteome</keyword>
<evidence type="ECO:0000313" key="2">
    <source>
        <dbReference type="EMBL" id="CEZ19401.1"/>
    </source>
</evidence>
<dbReference type="STRING" id="1581557.BN1208_0509"/>
<dbReference type="InterPro" id="IPR004919">
    <property type="entry name" value="GmrSD_N"/>
</dbReference>
<gene>
    <name evidence="2" type="ORF">BN1208_0509</name>
</gene>
<dbReference type="HOGENOM" id="CLU_021082_1_0_4"/>
<dbReference type="Proteomes" id="UP000064007">
    <property type="component" value="Chromosome 1"/>
</dbReference>
<reference evidence="3" key="1">
    <citation type="submission" date="2014-12" db="EMBL/GenBank/DDBJ databases">
        <authorList>
            <person name="Salcher M.M."/>
        </authorList>
    </citation>
    <scope>NUCLEOTIDE SEQUENCE [LARGE SCALE GENOMIC DNA]</scope>
    <source>
        <strain evidence="3">MMS-10A-171</strain>
    </source>
</reference>
<evidence type="ECO:0000259" key="1">
    <source>
        <dbReference type="Pfam" id="PF03235"/>
    </source>
</evidence>
<dbReference type="PANTHER" id="PTHR37292">
    <property type="entry name" value="VNG6097C"/>
    <property type="match status" value="1"/>
</dbReference>
<proteinExistence type="predicted"/>
<accession>A0A0D6EV88</accession>
<evidence type="ECO:0000313" key="3">
    <source>
        <dbReference type="Proteomes" id="UP000064007"/>
    </source>
</evidence>
<dbReference type="AlphaFoldDB" id="A0A0D6EV88"/>